<evidence type="ECO:0000313" key="2">
    <source>
        <dbReference type="Proteomes" id="UP000036367"/>
    </source>
</evidence>
<evidence type="ECO:0000313" key="1">
    <source>
        <dbReference type="EMBL" id="KLU02211.1"/>
    </source>
</evidence>
<gene>
    <name evidence="1" type="ORF">RISK_005277</name>
</gene>
<comment type="caution">
    <text evidence="1">The sequence shown here is derived from an EMBL/GenBank/DDBJ whole genome shotgun (WGS) entry which is preliminary data.</text>
</comment>
<dbReference type="AlphaFoldDB" id="A0A0J1B6V2"/>
<proteinExistence type="predicted"/>
<protein>
    <recommendedName>
        <fullName evidence="3">TetR family transcriptional regulator</fullName>
    </recommendedName>
</protein>
<evidence type="ECO:0008006" key="3">
    <source>
        <dbReference type="Google" id="ProtNLM"/>
    </source>
</evidence>
<accession>A0A0J1B6V2</accession>
<dbReference type="EMBL" id="LECT01000044">
    <property type="protein sequence ID" value="KLU02211.1"/>
    <property type="molecule type" value="Genomic_DNA"/>
</dbReference>
<name>A0A0J1B6V2_RHOIS</name>
<dbReference type="STRING" id="595434.RISK_005277"/>
<reference evidence="1" key="1">
    <citation type="submission" date="2015-05" db="EMBL/GenBank/DDBJ databases">
        <title>Permanent draft genome of Rhodopirellula islandicus K833.</title>
        <authorList>
            <person name="Kizina J."/>
            <person name="Richter M."/>
            <person name="Glockner F.O."/>
            <person name="Harder J."/>
        </authorList>
    </citation>
    <scope>NUCLEOTIDE SEQUENCE [LARGE SCALE GENOMIC DNA]</scope>
    <source>
        <strain evidence="1">K833</strain>
    </source>
</reference>
<dbReference type="Proteomes" id="UP000036367">
    <property type="component" value="Unassembled WGS sequence"/>
</dbReference>
<organism evidence="1 2">
    <name type="scientific">Rhodopirellula islandica</name>
    <dbReference type="NCBI Taxonomy" id="595434"/>
    <lineage>
        <taxon>Bacteria</taxon>
        <taxon>Pseudomonadati</taxon>
        <taxon>Planctomycetota</taxon>
        <taxon>Planctomycetia</taxon>
        <taxon>Pirellulales</taxon>
        <taxon>Pirellulaceae</taxon>
        <taxon>Rhodopirellula</taxon>
    </lineage>
</organism>
<keyword evidence="2" id="KW-1185">Reference proteome</keyword>
<sequence>MRWYDATARLIISSLLVRSIVIANPSRSDAKVLRLAVNAIERLCD</sequence>